<dbReference type="PROSITE" id="PS51471">
    <property type="entry name" value="FE2OG_OXY"/>
    <property type="match status" value="1"/>
</dbReference>
<name>A0ABP0YEK5_9ROSI</name>
<evidence type="ECO:0000256" key="3">
    <source>
        <dbReference type="SAM" id="MobiDB-lite"/>
    </source>
</evidence>
<evidence type="ECO:0000313" key="6">
    <source>
        <dbReference type="Proteomes" id="UP001642487"/>
    </source>
</evidence>
<dbReference type="InterPro" id="IPR044842">
    <property type="entry name" value="ALKBH9B/ALKBH10B-like"/>
</dbReference>
<feature type="region of interest" description="Disordered" evidence="3">
    <location>
        <begin position="146"/>
        <end position="228"/>
    </location>
</feature>
<dbReference type="Gene3D" id="2.60.120.590">
    <property type="entry name" value="Alpha-ketoglutarate-dependent dioxygenase AlkB-like"/>
    <property type="match status" value="1"/>
</dbReference>
<organism evidence="5 6">
    <name type="scientific">Citrullus colocynthis</name>
    <name type="common">colocynth</name>
    <dbReference type="NCBI Taxonomy" id="252529"/>
    <lineage>
        <taxon>Eukaryota</taxon>
        <taxon>Viridiplantae</taxon>
        <taxon>Streptophyta</taxon>
        <taxon>Embryophyta</taxon>
        <taxon>Tracheophyta</taxon>
        <taxon>Spermatophyta</taxon>
        <taxon>Magnoliopsida</taxon>
        <taxon>eudicotyledons</taxon>
        <taxon>Gunneridae</taxon>
        <taxon>Pentapetalae</taxon>
        <taxon>rosids</taxon>
        <taxon>fabids</taxon>
        <taxon>Cucurbitales</taxon>
        <taxon>Cucurbitaceae</taxon>
        <taxon>Benincaseae</taxon>
        <taxon>Citrullus</taxon>
    </lineage>
</organism>
<keyword evidence="2" id="KW-0560">Oxidoreductase</keyword>
<reference evidence="5 6" key="1">
    <citation type="submission" date="2024-03" db="EMBL/GenBank/DDBJ databases">
        <authorList>
            <person name="Gkanogiannis A."/>
            <person name="Becerra Lopez-Lavalle L."/>
        </authorList>
    </citation>
    <scope>NUCLEOTIDE SEQUENCE [LARGE SCALE GENOMIC DNA]</scope>
</reference>
<feature type="compositionally biased region" description="Polar residues" evidence="3">
    <location>
        <begin position="209"/>
        <end position="218"/>
    </location>
</feature>
<keyword evidence="2" id="KW-0408">Iron</keyword>
<evidence type="ECO:0000313" key="5">
    <source>
        <dbReference type="EMBL" id="CAK9318100.1"/>
    </source>
</evidence>
<keyword evidence="6" id="KW-1185">Reference proteome</keyword>
<dbReference type="PANTHER" id="PTHR31447:SF1">
    <property type="entry name" value="OS06G0138200 PROTEIN"/>
    <property type="match status" value="1"/>
</dbReference>
<dbReference type="InterPro" id="IPR037151">
    <property type="entry name" value="AlkB-like_sf"/>
</dbReference>
<gene>
    <name evidence="5" type="ORF">CITCOLO1_LOCUS10056</name>
</gene>
<dbReference type="InterPro" id="IPR005123">
    <property type="entry name" value="Oxoglu/Fe-dep_dioxygenase_dom"/>
</dbReference>
<dbReference type="PANTHER" id="PTHR31447">
    <property type="entry name" value="HYDROXYPROLINE-RICH GLYCOPROTEIN FAMILY PROTEIN-RELATED"/>
    <property type="match status" value="1"/>
</dbReference>
<feature type="domain" description="Fe2OG dioxygenase" evidence="4">
    <location>
        <begin position="12"/>
        <end position="109"/>
    </location>
</feature>
<evidence type="ECO:0000259" key="4">
    <source>
        <dbReference type="PROSITE" id="PS51471"/>
    </source>
</evidence>
<dbReference type="EMBL" id="OZ021737">
    <property type="protein sequence ID" value="CAK9318100.1"/>
    <property type="molecule type" value="Genomic_DNA"/>
</dbReference>
<sequence>MVKWLILPSTCVPDSCIVNIYDEGDCTPPYIHHHDFLRPFCTVSFLTESNIIFATRLEILSPGEFCGPVSIPLPKGSVLILSGSGADLAKHCVPSVKAKRLAVYYWISITFRKMDDRKLPYRFLPDLELQRIKPLDLSEWQEEEKNVELEESETKQSDYSPKPLESLSQWQEEEKKNVQVKKQRGHHNYDSVKEEMNEREQRDHHQYYYSPNPSPQQTKRQRFQVGVY</sequence>
<accession>A0ABP0YEK5</accession>
<protein>
    <recommendedName>
        <fullName evidence="4">Fe2OG dioxygenase domain-containing protein</fullName>
    </recommendedName>
</protein>
<comment type="similarity">
    <text evidence="2">Belongs to the iron/ascorbate-dependent oxidoreductase family.</text>
</comment>
<comment type="similarity">
    <text evidence="1">Belongs to the alkB family.</text>
</comment>
<evidence type="ECO:0000256" key="2">
    <source>
        <dbReference type="RuleBase" id="RU003682"/>
    </source>
</evidence>
<keyword evidence="2" id="KW-0479">Metal-binding</keyword>
<dbReference type="Proteomes" id="UP001642487">
    <property type="component" value="Chromosome 3"/>
</dbReference>
<feature type="compositionally biased region" description="Basic and acidic residues" evidence="3">
    <location>
        <begin position="146"/>
        <end position="156"/>
    </location>
</feature>
<dbReference type="SUPFAM" id="SSF51197">
    <property type="entry name" value="Clavaminate synthase-like"/>
    <property type="match status" value="1"/>
</dbReference>
<feature type="compositionally biased region" description="Basic and acidic residues" evidence="3">
    <location>
        <begin position="187"/>
        <end position="206"/>
    </location>
</feature>
<evidence type="ECO:0000256" key="1">
    <source>
        <dbReference type="ARBA" id="ARBA00007879"/>
    </source>
</evidence>
<proteinExistence type="inferred from homology"/>